<reference evidence="2 3" key="1">
    <citation type="journal article" date="2023" name="Plants (Basel)">
        <title>Bridging the Gap: Combining Genomics and Transcriptomics Approaches to Understand Stylosanthes scabra, an Orphan Legume from the Brazilian Caatinga.</title>
        <authorList>
            <person name="Ferreira-Neto J.R.C."/>
            <person name="da Silva M.D."/>
            <person name="Binneck E."/>
            <person name="de Melo N.F."/>
            <person name="da Silva R.H."/>
            <person name="de Melo A.L.T.M."/>
            <person name="Pandolfi V."/>
            <person name="Bustamante F.O."/>
            <person name="Brasileiro-Vidal A.C."/>
            <person name="Benko-Iseppon A.M."/>
        </authorList>
    </citation>
    <scope>NUCLEOTIDE SEQUENCE [LARGE SCALE GENOMIC DNA]</scope>
    <source>
        <tissue evidence="2">Leaves</tissue>
    </source>
</reference>
<name>A0ABU6TC23_9FABA</name>
<feature type="compositionally biased region" description="Acidic residues" evidence="1">
    <location>
        <begin position="236"/>
        <end position="248"/>
    </location>
</feature>
<dbReference type="PANTHER" id="PTHR34835">
    <property type="entry name" value="OS07G0283600 PROTEIN-RELATED"/>
    <property type="match status" value="1"/>
</dbReference>
<evidence type="ECO:0000313" key="2">
    <source>
        <dbReference type="EMBL" id="MED6146272.1"/>
    </source>
</evidence>
<evidence type="ECO:0000313" key="3">
    <source>
        <dbReference type="Proteomes" id="UP001341840"/>
    </source>
</evidence>
<proteinExistence type="predicted"/>
<organism evidence="2 3">
    <name type="scientific">Stylosanthes scabra</name>
    <dbReference type="NCBI Taxonomy" id="79078"/>
    <lineage>
        <taxon>Eukaryota</taxon>
        <taxon>Viridiplantae</taxon>
        <taxon>Streptophyta</taxon>
        <taxon>Embryophyta</taxon>
        <taxon>Tracheophyta</taxon>
        <taxon>Spermatophyta</taxon>
        <taxon>Magnoliopsida</taxon>
        <taxon>eudicotyledons</taxon>
        <taxon>Gunneridae</taxon>
        <taxon>Pentapetalae</taxon>
        <taxon>rosids</taxon>
        <taxon>fabids</taxon>
        <taxon>Fabales</taxon>
        <taxon>Fabaceae</taxon>
        <taxon>Papilionoideae</taxon>
        <taxon>50 kb inversion clade</taxon>
        <taxon>dalbergioids sensu lato</taxon>
        <taxon>Dalbergieae</taxon>
        <taxon>Pterocarpus clade</taxon>
        <taxon>Stylosanthes</taxon>
    </lineage>
</organism>
<evidence type="ECO:0000256" key="1">
    <source>
        <dbReference type="SAM" id="MobiDB-lite"/>
    </source>
</evidence>
<comment type="caution">
    <text evidence="2">The sequence shown here is derived from an EMBL/GenBank/DDBJ whole genome shotgun (WGS) entry which is preliminary data.</text>
</comment>
<feature type="region of interest" description="Disordered" evidence="1">
    <location>
        <begin position="235"/>
        <end position="279"/>
    </location>
</feature>
<dbReference type="Proteomes" id="UP001341840">
    <property type="component" value="Unassembled WGS sequence"/>
</dbReference>
<feature type="compositionally biased region" description="Acidic residues" evidence="1">
    <location>
        <begin position="256"/>
        <end position="266"/>
    </location>
</feature>
<feature type="region of interest" description="Disordered" evidence="1">
    <location>
        <begin position="1"/>
        <end position="20"/>
    </location>
</feature>
<keyword evidence="3" id="KW-1185">Reference proteome</keyword>
<protein>
    <submittedName>
        <fullName evidence="2">Uncharacterized protein</fullName>
    </submittedName>
</protein>
<feature type="compositionally biased region" description="Basic and acidic residues" evidence="1">
    <location>
        <begin position="7"/>
        <end position="20"/>
    </location>
</feature>
<accession>A0ABU6TC23</accession>
<dbReference type="EMBL" id="JASCZI010090768">
    <property type="protein sequence ID" value="MED6146272.1"/>
    <property type="molecule type" value="Genomic_DNA"/>
</dbReference>
<gene>
    <name evidence="2" type="ORF">PIB30_032989</name>
</gene>
<sequence length="279" mass="32259">MVKKATAQKDKNKKTDVQYDKSHRTRCSPFELAKTYIDLSQQKWALVHEMRFGTLAENVSNYYFSNLIMMELADSFHIPDSTIRTNVGKFKIDATKVGNAFELNSRGGLYRQKMLKKELPAEQYEAANAFKKKTLADLRDMVYNIKLDSEENITLFKRAFILYVQKAVLCPNNSNPLSPKILPTILDVSNPREMNWGQHVYSFLLDGIAGRNNRIKKEEYEAYRWLCLCTPNKQIEEEEEEEEEEETDSSQYESESASDPESESEDYVVGNRITGTRNT</sequence>